<evidence type="ECO:0000256" key="2">
    <source>
        <dbReference type="SAM" id="Phobius"/>
    </source>
</evidence>
<accession>A0A3D8P434</accession>
<gene>
    <name evidence="3" type="ORF">DXX99_03495</name>
</gene>
<keyword evidence="4" id="KW-1185">Reference proteome</keyword>
<dbReference type="AlphaFoldDB" id="A0A3D8P434"/>
<dbReference type="Gene3D" id="1.10.287.1490">
    <property type="match status" value="1"/>
</dbReference>
<dbReference type="SUPFAM" id="SSF90257">
    <property type="entry name" value="Myosin rod fragments"/>
    <property type="match status" value="1"/>
</dbReference>
<name>A0A3D8P434_9THEO</name>
<evidence type="ECO:0008006" key="5">
    <source>
        <dbReference type="Google" id="ProtNLM"/>
    </source>
</evidence>
<feature type="coiled-coil region" evidence="1">
    <location>
        <begin position="36"/>
        <end position="119"/>
    </location>
</feature>
<reference evidence="3 4" key="1">
    <citation type="submission" date="2018-08" db="EMBL/GenBank/DDBJ databases">
        <title>Form III RuBisCO-mediated autotrophy in Thermodesulfobium bacteria.</title>
        <authorList>
            <person name="Toshchakov S.V."/>
            <person name="Kublanov I.V."/>
            <person name="Frolov E."/>
            <person name="Bonch-Osmolovskaya E.A."/>
            <person name="Tourova T.P."/>
            <person name="Chernych N.A."/>
            <person name="Lebedinsky A.V."/>
        </authorList>
    </citation>
    <scope>NUCLEOTIDE SEQUENCE [LARGE SCALE GENOMIC DNA]</scope>
    <source>
        <strain evidence="3 4">SR</strain>
    </source>
</reference>
<proteinExistence type="predicted"/>
<keyword evidence="2" id="KW-0472">Membrane</keyword>
<protein>
    <recommendedName>
        <fullName evidence="5">DUF1640 domain-containing protein</fullName>
    </recommendedName>
</protein>
<dbReference type="Proteomes" id="UP000256329">
    <property type="component" value="Unassembled WGS sequence"/>
</dbReference>
<dbReference type="RefSeq" id="WP_115792131.1">
    <property type="nucleotide sequence ID" value="NZ_QSLN01000003.1"/>
</dbReference>
<dbReference type="EMBL" id="QSLN01000003">
    <property type="protein sequence ID" value="RDV83912.1"/>
    <property type="molecule type" value="Genomic_DNA"/>
</dbReference>
<evidence type="ECO:0000313" key="4">
    <source>
        <dbReference type="Proteomes" id="UP000256329"/>
    </source>
</evidence>
<organism evidence="3 4">
    <name type="scientific">Ammonifex thiophilus</name>
    <dbReference type="NCBI Taxonomy" id="444093"/>
    <lineage>
        <taxon>Bacteria</taxon>
        <taxon>Bacillati</taxon>
        <taxon>Bacillota</taxon>
        <taxon>Clostridia</taxon>
        <taxon>Thermoanaerobacterales</taxon>
        <taxon>Thermoanaerobacteraceae</taxon>
        <taxon>Ammonifex</taxon>
    </lineage>
</organism>
<sequence length="148" mass="16500">MPVGEEVKKQEFSAVSPWDMLVWKLDSLEKGFQREIEILHREIGGVKEEIAGLRAELRGVKGEIAELRAELRGVREEITELRTGLHGVKEEAAGLRAGLQATKQEIAELRAELRDEIRGGRRSFTVLEVTVVLGFLAVIATFLVAKLL</sequence>
<feature type="transmembrane region" description="Helical" evidence="2">
    <location>
        <begin position="124"/>
        <end position="145"/>
    </location>
</feature>
<evidence type="ECO:0000256" key="1">
    <source>
        <dbReference type="SAM" id="Coils"/>
    </source>
</evidence>
<keyword evidence="1" id="KW-0175">Coiled coil</keyword>
<keyword evidence="2" id="KW-0812">Transmembrane</keyword>
<comment type="caution">
    <text evidence="3">The sequence shown here is derived from an EMBL/GenBank/DDBJ whole genome shotgun (WGS) entry which is preliminary data.</text>
</comment>
<keyword evidence="2" id="KW-1133">Transmembrane helix</keyword>
<evidence type="ECO:0000313" key="3">
    <source>
        <dbReference type="EMBL" id="RDV83912.1"/>
    </source>
</evidence>
<dbReference type="OrthoDB" id="9896593at2"/>